<name>A0A238C348_9BILA</name>
<dbReference type="AlphaFoldDB" id="A0A238C348"/>
<evidence type="ECO:0000313" key="1">
    <source>
        <dbReference type="EMBL" id="OZC11490.1"/>
    </source>
</evidence>
<reference evidence="1 2" key="1">
    <citation type="submission" date="2015-12" db="EMBL/GenBank/DDBJ databases">
        <title>Draft genome of the nematode, Onchocerca flexuosa.</title>
        <authorList>
            <person name="Mitreva M."/>
        </authorList>
    </citation>
    <scope>NUCLEOTIDE SEQUENCE [LARGE SCALE GENOMIC DNA]</scope>
    <source>
        <strain evidence="1">Red Deer</strain>
    </source>
</reference>
<accession>A0A238C348</accession>
<proteinExistence type="predicted"/>
<dbReference type="Proteomes" id="UP000242913">
    <property type="component" value="Unassembled WGS sequence"/>
</dbReference>
<dbReference type="InterPro" id="IPR016102">
    <property type="entry name" value="Succinyl-CoA_synth-like"/>
</dbReference>
<dbReference type="OrthoDB" id="1664372at2759"/>
<sequence>MGHAGTIISSSSENAAAKLKVMKSARIEIAETPAVIGKKILEAMQKGYRTFICTNHVGNAHHVAKHRASVSRWSREVIHQDAIARTRLNFCNPITTPSLAVPPSYSPSESGGNVVTGFAIPSAPVPIPNICRVE</sequence>
<protein>
    <submittedName>
        <fullName evidence="1">Uncharacterized protein</fullName>
    </submittedName>
</protein>
<gene>
    <name evidence="1" type="ORF">X798_01348</name>
</gene>
<dbReference type="EMBL" id="KZ269980">
    <property type="protein sequence ID" value="OZC11490.1"/>
    <property type="molecule type" value="Genomic_DNA"/>
</dbReference>
<evidence type="ECO:0000313" key="2">
    <source>
        <dbReference type="Proteomes" id="UP000242913"/>
    </source>
</evidence>
<organism evidence="1 2">
    <name type="scientific">Onchocerca flexuosa</name>
    <dbReference type="NCBI Taxonomy" id="387005"/>
    <lineage>
        <taxon>Eukaryota</taxon>
        <taxon>Metazoa</taxon>
        <taxon>Ecdysozoa</taxon>
        <taxon>Nematoda</taxon>
        <taxon>Chromadorea</taxon>
        <taxon>Rhabditida</taxon>
        <taxon>Spirurina</taxon>
        <taxon>Spiruromorpha</taxon>
        <taxon>Filarioidea</taxon>
        <taxon>Onchocercidae</taxon>
        <taxon>Onchocerca</taxon>
    </lineage>
</organism>
<keyword evidence="2" id="KW-1185">Reference proteome</keyword>
<dbReference type="Gene3D" id="3.40.50.261">
    <property type="entry name" value="Succinyl-CoA synthetase domains"/>
    <property type="match status" value="1"/>
</dbReference>